<dbReference type="RefSeq" id="XP_066932972.1">
    <property type="nucleotide sequence ID" value="XM_067076871.1"/>
</dbReference>
<dbReference type="InterPro" id="IPR016024">
    <property type="entry name" value="ARM-type_fold"/>
</dbReference>
<evidence type="ECO:0008006" key="8">
    <source>
        <dbReference type="Google" id="ProtNLM"/>
    </source>
</evidence>
<dbReference type="EnsemblMetazoa" id="CLYHEMT006041.3">
    <property type="protein sequence ID" value="CLYHEMP006041.3"/>
    <property type="gene ID" value="CLYHEMG006041"/>
</dbReference>
<keyword evidence="2" id="KW-0539">Nucleus</keyword>
<reference evidence="6" key="1">
    <citation type="submission" date="2021-01" db="UniProtKB">
        <authorList>
            <consortium name="EnsemblMetazoa"/>
        </authorList>
    </citation>
    <scope>IDENTIFICATION</scope>
</reference>
<name>A0A7M5UUI1_9CNID</name>
<dbReference type="EnsemblMetazoa" id="CLYHEMT006041.1">
    <property type="protein sequence ID" value="CLYHEMP006041.1"/>
    <property type="gene ID" value="CLYHEMG006041"/>
</dbReference>
<feature type="compositionally biased region" description="Polar residues" evidence="3">
    <location>
        <begin position="16"/>
        <end position="31"/>
    </location>
</feature>
<protein>
    <recommendedName>
        <fullName evidence="8">Integrator complex subunit 4</fullName>
    </recommendedName>
</protein>
<dbReference type="GO" id="GO:0016180">
    <property type="term" value="P:snRNA processing"/>
    <property type="evidence" value="ECO:0007669"/>
    <property type="project" value="TreeGrafter"/>
</dbReference>
<sequence length="983" mass="112262">MKRSFSQAESSSSGSATITVPPQTSSTSQINTIPPLKLRIKQQSIVQELTVSLYESSNVKETLQFLLHFHHQLRLVDSTSEECEQVIRHLKDLIRKESDHLVRAKAIELIKEICYLPSSNKMQCVEEIFDCLHKESNHFVLSQIFNSLSRAAILIPNKADIIQKILKASIKKLDDSHHDVRCACLNLIGQLCPSEPIRMSSTRTVDPMELFSEFSADQDPRVRTVVYQSLLTLHQRNRPLDISVYEKATSALTDDYENVRLAAIKLVWVFSHTTPNSMMKTESGEEIRLLDDAFIKICNMSNDISMKVRAKAVGLLGSLHDVSLHLLQQTLDKKLMSHGKKTKSFNQRQLERFRGGGSSGGGGAWATGTKWASDDPSILKKEIKEDEVKLMNSGSCGVFVKSLEDEFMEVRTAGVDSLCELANQNPSFARMSTDFLVDMFNDEIESVRLNSVNSLMKLHKYVDLREDQLDTILECLNDFNQVVRNAVRDLLAQCQMATQSCLYATVLALLTNLKKYANDRESIWRCMKSLGERHPYFVSSLVPQIFITHPFYAIPEPNIDDPAHIAVSALVFNATVHSPPILSLLPPFAKQHYDYLRESLPEFIPALSKDDSSSSGSNSKDGEEESLENRFFQNTIQRLYNVLEKPSNRSMSEINSCLSDLNGLKKLHRSIRPSAEFLALFFKSYQMLRKCQNERTWNLPPALTASTECSSLQNDVENLLEMSYNMEYSFPGITSKSTCVLRMIRILAHSLHILLHLRALPKAQQTQKNNFKLWKIFFKRLNNFKEHLTTSSSDAHAYQSVIELQNSLEQNLSDITTLLQLVQNFFVKQTITLDMNNRLRQCSATILEPRNNVDNPFRFSAGLVLAVDFVSFIHNIDDVANVYIKITYPDSQIVYQKPKNTEFHWENRSRQKLLCKLLLSHQSWTEPCFIKVCVVLIHPTDIKRELYHKQSDNQVQRNDELYKSFLKISDEVKIYVQPKPVTR</sequence>
<dbReference type="OrthoDB" id="18190at2759"/>
<accession>A0A7M5UUI1</accession>
<dbReference type="PANTHER" id="PTHR20938:SF0">
    <property type="entry name" value="INTEGRATOR COMPLEX SUBUNIT 4"/>
    <property type="match status" value="1"/>
</dbReference>
<dbReference type="Proteomes" id="UP000594262">
    <property type="component" value="Unplaced"/>
</dbReference>
<proteinExistence type="predicted"/>
<dbReference type="SUPFAM" id="SSF48371">
    <property type="entry name" value="ARM repeat"/>
    <property type="match status" value="1"/>
</dbReference>
<dbReference type="Pfam" id="PF25458">
    <property type="entry name" value="INTS4_C"/>
    <property type="match status" value="1"/>
</dbReference>
<dbReference type="EnsemblMetazoa" id="CLYHEMT006041.2">
    <property type="protein sequence ID" value="CLYHEMP006041.2"/>
    <property type="gene ID" value="CLYHEMG006041"/>
</dbReference>
<feature type="compositionally biased region" description="Low complexity" evidence="3">
    <location>
        <begin position="1"/>
        <end position="15"/>
    </location>
</feature>
<dbReference type="AlphaFoldDB" id="A0A7M5UUI1"/>
<feature type="domain" description="Integrator complex subunit 4/Protein SIEL C-terminal Ig-like" evidence="5">
    <location>
        <begin position="845"/>
        <end position="981"/>
    </location>
</feature>
<evidence type="ECO:0000256" key="2">
    <source>
        <dbReference type="ARBA" id="ARBA00023242"/>
    </source>
</evidence>
<dbReference type="Pfam" id="PF24493">
    <property type="entry name" value="INTS4_8HBD"/>
    <property type="match status" value="1"/>
</dbReference>
<feature type="domain" description="INTS4 8 helical bundle" evidence="4">
    <location>
        <begin position="630"/>
        <end position="828"/>
    </location>
</feature>
<dbReference type="GeneID" id="136820675"/>
<evidence type="ECO:0000256" key="3">
    <source>
        <dbReference type="SAM" id="MobiDB-lite"/>
    </source>
</evidence>
<feature type="region of interest" description="Disordered" evidence="3">
    <location>
        <begin position="607"/>
        <end position="627"/>
    </location>
</feature>
<dbReference type="Gene3D" id="1.25.10.10">
    <property type="entry name" value="Leucine-rich Repeat Variant"/>
    <property type="match status" value="2"/>
</dbReference>
<dbReference type="InterPro" id="IPR011989">
    <property type="entry name" value="ARM-like"/>
</dbReference>
<evidence type="ECO:0000313" key="7">
    <source>
        <dbReference type="Proteomes" id="UP000594262"/>
    </source>
</evidence>
<evidence type="ECO:0000259" key="5">
    <source>
        <dbReference type="Pfam" id="PF25458"/>
    </source>
</evidence>
<feature type="region of interest" description="Disordered" evidence="3">
    <location>
        <begin position="1"/>
        <end position="31"/>
    </location>
</feature>
<evidence type="ECO:0000313" key="6">
    <source>
        <dbReference type="EnsemblMetazoa" id="CLYHEMP006041.2"/>
    </source>
</evidence>
<comment type="subcellular location">
    <subcellularLocation>
        <location evidence="1">Nucleus</location>
    </subcellularLocation>
</comment>
<dbReference type="GO" id="GO:0032039">
    <property type="term" value="C:integrator complex"/>
    <property type="evidence" value="ECO:0007669"/>
    <property type="project" value="TreeGrafter"/>
</dbReference>
<dbReference type="PANTHER" id="PTHR20938">
    <property type="entry name" value="INTEGRATOR COMPLEX SUBUNIT 4"/>
    <property type="match status" value="1"/>
</dbReference>
<dbReference type="RefSeq" id="XP_066932974.1">
    <property type="nucleotide sequence ID" value="XM_067076873.1"/>
</dbReference>
<organism evidence="6 7">
    <name type="scientific">Clytia hemisphaerica</name>
    <dbReference type="NCBI Taxonomy" id="252671"/>
    <lineage>
        <taxon>Eukaryota</taxon>
        <taxon>Metazoa</taxon>
        <taxon>Cnidaria</taxon>
        <taxon>Hydrozoa</taxon>
        <taxon>Hydroidolina</taxon>
        <taxon>Leptothecata</taxon>
        <taxon>Obeliida</taxon>
        <taxon>Clytiidae</taxon>
        <taxon>Clytia</taxon>
    </lineage>
</organism>
<evidence type="ECO:0000256" key="1">
    <source>
        <dbReference type="ARBA" id="ARBA00004123"/>
    </source>
</evidence>
<dbReference type="RefSeq" id="XP_066932973.1">
    <property type="nucleotide sequence ID" value="XM_067076872.1"/>
</dbReference>
<dbReference type="InterPro" id="IPR057412">
    <property type="entry name" value="INTS4_C"/>
</dbReference>
<evidence type="ECO:0000259" key="4">
    <source>
        <dbReference type="Pfam" id="PF24493"/>
    </source>
</evidence>
<keyword evidence="7" id="KW-1185">Reference proteome</keyword>
<dbReference type="InterPro" id="IPR056235">
    <property type="entry name" value="INTS4_8HBD"/>
</dbReference>